<organism evidence="1 2">
    <name type="scientific">Nocardia kruczakiae</name>
    <dbReference type="NCBI Taxonomy" id="261477"/>
    <lineage>
        <taxon>Bacteria</taxon>
        <taxon>Bacillati</taxon>
        <taxon>Actinomycetota</taxon>
        <taxon>Actinomycetes</taxon>
        <taxon>Mycobacteriales</taxon>
        <taxon>Nocardiaceae</taxon>
        <taxon>Nocardia</taxon>
    </lineage>
</organism>
<proteinExistence type="predicted"/>
<reference evidence="1 2" key="1">
    <citation type="submission" date="2023-07" db="EMBL/GenBank/DDBJ databases">
        <title>Sorghum-associated microbial communities from plants grown in Nebraska, USA.</title>
        <authorList>
            <person name="Schachtman D."/>
        </authorList>
    </citation>
    <scope>NUCLEOTIDE SEQUENCE [LARGE SCALE GENOMIC DNA]</scope>
    <source>
        <strain evidence="1 2">4272</strain>
    </source>
</reference>
<sequence length="162" mass="17242">MTMPLRLPSPETLPTATGNLTDEFGRLCIEMLSRTGNSQGYGSRFGRSDRLGLLAADPIGNLGSPTDAMVLADNYTPPRYPGPLPEGFDQAVTRAFDPQLDKAGQAKATEEAAAIGNRSALDLFICADSSNYAATDKVIGEENMGAAEMYGLGDFRYVGVTR</sequence>
<keyword evidence="2" id="KW-1185">Reference proteome</keyword>
<accession>A0ABU1X9T5</accession>
<evidence type="ECO:0000313" key="1">
    <source>
        <dbReference type="EMBL" id="MDR7167301.1"/>
    </source>
</evidence>
<dbReference type="EMBL" id="JAVDWW010000001">
    <property type="protein sequence ID" value="MDR7167301.1"/>
    <property type="molecule type" value="Genomic_DNA"/>
</dbReference>
<evidence type="ECO:0000313" key="2">
    <source>
        <dbReference type="Proteomes" id="UP001251217"/>
    </source>
</evidence>
<dbReference type="RefSeq" id="WP_310399053.1">
    <property type="nucleotide sequence ID" value="NZ_JAVDWW010000001.1"/>
</dbReference>
<name>A0ABU1X9T5_9NOCA</name>
<dbReference type="Proteomes" id="UP001251217">
    <property type="component" value="Unassembled WGS sequence"/>
</dbReference>
<comment type="caution">
    <text evidence="1">The sequence shown here is derived from an EMBL/GenBank/DDBJ whole genome shotgun (WGS) entry which is preliminary data.</text>
</comment>
<gene>
    <name evidence="1" type="ORF">J2W56_001019</name>
</gene>
<protein>
    <submittedName>
        <fullName evidence="1">Uncharacterized protein</fullName>
    </submittedName>
</protein>